<dbReference type="EMBL" id="JAPXFL010000012">
    <property type="protein sequence ID" value="KAK9498394.1"/>
    <property type="molecule type" value="Genomic_DNA"/>
</dbReference>
<gene>
    <name evidence="2" type="ORF">O3M35_003037</name>
</gene>
<accession>A0AAW1CIR9</accession>
<evidence type="ECO:0000313" key="2">
    <source>
        <dbReference type="EMBL" id="KAK9498394.1"/>
    </source>
</evidence>
<protein>
    <submittedName>
        <fullName evidence="2">Uncharacterized protein</fullName>
    </submittedName>
</protein>
<dbReference type="Proteomes" id="UP001461498">
    <property type="component" value="Unassembled WGS sequence"/>
</dbReference>
<organism evidence="2 3">
    <name type="scientific">Rhynocoris fuscipes</name>
    <dbReference type="NCBI Taxonomy" id="488301"/>
    <lineage>
        <taxon>Eukaryota</taxon>
        <taxon>Metazoa</taxon>
        <taxon>Ecdysozoa</taxon>
        <taxon>Arthropoda</taxon>
        <taxon>Hexapoda</taxon>
        <taxon>Insecta</taxon>
        <taxon>Pterygota</taxon>
        <taxon>Neoptera</taxon>
        <taxon>Paraneoptera</taxon>
        <taxon>Hemiptera</taxon>
        <taxon>Heteroptera</taxon>
        <taxon>Panheteroptera</taxon>
        <taxon>Cimicomorpha</taxon>
        <taxon>Reduviidae</taxon>
        <taxon>Harpactorinae</taxon>
        <taxon>Harpactorini</taxon>
        <taxon>Rhynocoris</taxon>
    </lineage>
</organism>
<evidence type="ECO:0000313" key="3">
    <source>
        <dbReference type="Proteomes" id="UP001461498"/>
    </source>
</evidence>
<name>A0AAW1CIR9_9HEMI</name>
<sequence>MMMMDHRLNGTALEPLTVHDWNNEEFSVPGTASTTVTGSMRRTSFARITVDPDNRPRGIASGDDDDGEVAPLFSR</sequence>
<reference evidence="2 3" key="1">
    <citation type="submission" date="2022-12" db="EMBL/GenBank/DDBJ databases">
        <title>Chromosome-level genome assembly of true bugs.</title>
        <authorList>
            <person name="Ma L."/>
            <person name="Li H."/>
        </authorList>
    </citation>
    <scope>NUCLEOTIDE SEQUENCE [LARGE SCALE GENOMIC DNA]</scope>
    <source>
        <strain evidence="2">Lab_2022b</strain>
    </source>
</reference>
<keyword evidence="3" id="KW-1185">Reference proteome</keyword>
<evidence type="ECO:0000256" key="1">
    <source>
        <dbReference type="SAM" id="MobiDB-lite"/>
    </source>
</evidence>
<comment type="caution">
    <text evidence="2">The sequence shown here is derived from an EMBL/GenBank/DDBJ whole genome shotgun (WGS) entry which is preliminary data.</text>
</comment>
<proteinExistence type="predicted"/>
<dbReference type="AlphaFoldDB" id="A0AAW1CIR9"/>
<feature type="region of interest" description="Disordered" evidence="1">
    <location>
        <begin position="50"/>
        <end position="75"/>
    </location>
</feature>